<organism evidence="1">
    <name type="scientific">Accumulibacter regalis</name>
    <dbReference type="NCBI Taxonomy" id="522306"/>
    <lineage>
        <taxon>Bacteria</taxon>
        <taxon>Pseudomonadati</taxon>
        <taxon>Pseudomonadota</taxon>
        <taxon>Betaproteobacteria</taxon>
        <taxon>Candidatus Accumulibacter</taxon>
    </lineage>
</organism>
<reference evidence="1" key="2">
    <citation type="submission" date="2009-09" db="EMBL/GenBank/DDBJ databases">
        <title>Complete sequence of chromosome of Candidatus Accumulibacter phosphatis clade IIA str. UW-1.</title>
        <authorList>
            <consortium name="US DOE Joint Genome Institute"/>
            <person name="Martin H.G."/>
            <person name="Ivanova N."/>
            <person name="Kunin V."/>
            <person name="Warnecke F."/>
            <person name="Barry K."/>
            <person name="He S."/>
            <person name="Salamov A."/>
            <person name="Szeto E."/>
            <person name="Dalin E."/>
            <person name="Pangilinan J.L."/>
            <person name="Lapidus A."/>
            <person name="Lowry S."/>
            <person name="Kyrpides N.C."/>
            <person name="McMahon K.D."/>
            <person name="Hugenholtz P."/>
        </authorList>
    </citation>
    <scope>NUCLEOTIDE SEQUENCE [LARGE SCALE GENOMIC DNA]</scope>
    <source>
        <strain evidence="1">UW-1</strain>
    </source>
</reference>
<dbReference type="KEGG" id="app:CAP2UW1_3227"/>
<proteinExistence type="predicted"/>
<accession>C7RVM4</accession>
<reference evidence="1" key="1">
    <citation type="submission" date="2009-08" db="EMBL/GenBank/DDBJ databases">
        <authorList>
            <consortium name="US DOE Joint Genome Institute"/>
            <person name="Lucas S."/>
            <person name="Copeland A."/>
            <person name="Lapidus A."/>
            <person name="Glavina del Rio T."/>
            <person name="Dalin E."/>
            <person name="Tice H."/>
            <person name="Bruce D."/>
            <person name="Barry K."/>
            <person name="Pitluck S."/>
            <person name="Lowry S."/>
            <person name="Larimer F."/>
            <person name="Land M."/>
            <person name="Hauser L."/>
            <person name="Kyrpides N."/>
            <person name="Ivanova N."/>
            <person name="McMahon K.D."/>
            <person name="Hugenholtz P."/>
        </authorList>
    </citation>
    <scope>NUCLEOTIDE SEQUENCE</scope>
    <source>
        <strain evidence="1">UW-1</strain>
    </source>
</reference>
<dbReference type="EMBL" id="CP001715">
    <property type="protein sequence ID" value="ACV36497.1"/>
    <property type="molecule type" value="Genomic_DNA"/>
</dbReference>
<evidence type="ECO:0000313" key="1">
    <source>
        <dbReference type="EMBL" id="ACV36497.1"/>
    </source>
</evidence>
<protein>
    <submittedName>
        <fullName evidence="1">Uncharacterized protein</fullName>
    </submittedName>
</protein>
<gene>
    <name evidence="1" type="ordered locus">CAP2UW1_3227</name>
</gene>
<dbReference type="HOGENOM" id="CLU_2821151_0_0_4"/>
<sequence length="66" mass="7187">MTTFTSRTCPSQFMGRPGCRVAEPRSLMAAAGDRLSGGLCAELPGGRCRLAMVRDQRWERIEASLA</sequence>
<dbReference type="STRING" id="522306.CAP2UW1_3227"/>
<dbReference type="AlphaFoldDB" id="C7RVM4"/>
<name>C7RVM4_ACCRE</name>